<dbReference type="InterPro" id="IPR036869">
    <property type="entry name" value="J_dom_sf"/>
</dbReference>
<dbReference type="PROSITE" id="PS50076">
    <property type="entry name" value="DNAJ_2"/>
    <property type="match status" value="1"/>
</dbReference>
<dbReference type="Proteomes" id="UP001396334">
    <property type="component" value="Unassembled WGS sequence"/>
</dbReference>
<dbReference type="InterPro" id="IPR018253">
    <property type="entry name" value="DnaJ_domain_CS"/>
</dbReference>
<dbReference type="Gene3D" id="1.10.287.110">
    <property type="entry name" value="DnaJ domain"/>
    <property type="match status" value="1"/>
</dbReference>
<proteinExistence type="predicted"/>
<dbReference type="EMBL" id="JBBPBN010000016">
    <property type="protein sequence ID" value="KAK9021236.1"/>
    <property type="molecule type" value="Genomic_DNA"/>
</dbReference>
<protein>
    <recommendedName>
        <fullName evidence="1">J domain-containing protein</fullName>
    </recommendedName>
</protein>
<dbReference type="SMART" id="SM00271">
    <property type="entry name" value="DnaJ"/>
    <property type="match status" value="1"/>
</dbReference>
<dbReference type="Pfam" id="PF00226">
    <property type="entry name" value="DnaJ"/>
    <property type="match status" value="1"/>
</dbReference>
<feature type="domain" description="J" evidence="1">
    <location>
        <begin position="45"/>
        <end position="109"/>
    </location>
</feature>
<dbReference type="Pfam" id="PF23551">
    <property type="entry name" value="Zn_ribbon_20"/>
    <property type="match status" value="1"/>
</dbReference>
<organism evidence="2 3">
    <name type="scientific">Hibiscus sabdariffa</name>
    <name type="common">roselle</name>
    <dbReference type="NCBI Taxonomy" id="183260"/>
    <lineage>
        <taxon>Eukaryota</taxon>
        <taxon>Viridiplantae</taxon>
        <taxon>Streptophyta</taxon>
        <taxon>Embryophyta</taxon>
        <taxon>Tracheophyta</taxon>
        <taxon>Spermatophyta</taxon>
        <taxon>Magnoliopsida</taxon>
        <taxon>eudicotyledons</taxon>
        <taxon>Gunneridae</taxon>
        <taxon>Pentapetalae</taxon>
        <taxon>rosids</taxon>
        <taxon>malvids</taxon>
        <taxon>Malvales</taxon>
        <taxon>Malvaceae</taxon>
        <taxon>Malvoideae</taxon>
        <taxon>Hibiscus</taxon>
    </lineage>
</organism>
<sequence>MDAVGAKRFALNAEILYPNLNGLPQFLAALDVYISADEKINGGVDWYRLLGVQPYADEDTIRKHYRKLALILHPDKNKSVGVGGAFKILSEAWNLLSDKARRIAYDQKQNLRGSYTAVFHGKPSTEATNSNGFHDFFNVNNSNTGDQNGATYSQPAHPHSPRTDTFRTTCYSCKMNFEYSRVYVNLNLNCVNCRTPFFAVETSAPSAKGSTKCTPLSGFMHQQKFHHVHNAGWDRFSGLGLSTNFSQTGEFPGSASNINMAPPASFAAQAAGYTHSTCETLKRSHKESKTGIRAGGRCR</sequence>
<dbReference type="InterPro" id="IPR001623">
    <property type="entry name" value="DnaJ_domain"/>
</dbReference>
<reference evidence="2 3" key="1">
    <citation type="journal article" date="2024" name="G3 (Bethesda)">
        <title>Genome assembly of Hibiscus sabdariffa L. provides insights into metabolisms of medicinal natural products.</title>
        <authorList>
            <person name="Kim T."/>
        </authorList>
    </citation>
    <scope>NUCLEOTIDE SEQUENCE [LARGE SCALE GENOMIC DNA]</scope>
    <source>
        <strain evidence="2">TK-2024</strain>
        <tissue evidence="2">Old leaves</tissue>
    </source>
</reference>
<evidence type="ECO:0000313" key="2">
    <source>
        <dbReference type="EMBL" id="KAK9021236.1"/>
    </source>
</evidence>
<keyword evidence="3" id="KW-1185">Reference proteome</keyword>
<dbReference type="PROSITE" id="PS00636">
    <property type="entry name" value="DNAJ_1"/>
    <property type="match status" value="1"/>
</dbReference>
<dbReference type="InterPro" id="IPR056988">
    <property type="entry name" value="Zn_ribbon_pln"/>
</dbReference>
<accession>A0ABR2S7M0</accession>
<name>A0ABR2S7M0_9ROSI</name>
<comment type="caution">
    <text evidence="2">The sequence shown here is derived from an EMBL/GenBank/DDBJ whole genome shotgun (WGS) entry which is preliminary data.</text>
</comment>
<dbReference type="PANTHER" id="PTHR44137:SF51">
    <property type="entry name" value="MOLECULAR CHAPERONE HSP40_DNAJ FAMILY PROTEIN"/>
    <property type="match status" value="1"/>
</dbReference>
<evidence type="ECO:0000259" key="1">
    <source>
        <dbReference type="PROSITE" id="PS50076"/>
    </source>
</evidence>
<evidence type="ECO:0000313" key="3">
    <source>
        <dbReference type="Proteomes" id="UP001396334"/>
    </source>
</evidence>
<dbReference type="PRINTS" id="PR00625">
    <property type="entry name" value="JDOMAIN"/>
</dbReference>
<dbReference type="PANTHER" id="PTHR44137">
    <property type="entry name" value="BNAC03G44070D PROTEIN"/>
    <property type="match status" value="1"/>
</dbReference>
<dbReference type="SUPFAM" id="SSF46565">
    <property type="entry name" value="Chaperone J-domain"/>
    <property type="match status" value="1"/>
</dbReference>
<gene>
    <name evidence="2" type="ORF">V6N11_011235</name>
</gene>
<dbReference type="CDD" id="cd06257">
    <property type="entry name" value="DnaJ"/>
    <property type="match status" value="1"/>
</dbReference>